<dbReference type="CDD" id="cd01577">
    <property type="entry name" value="IPMI_Swivel"/>
    <property type="match status" value="1"/>
</dbReference>
<dbReference type="UniPathway" id="UPA00048">
    <property type="reaction ID" value="UER00071"/>
</dbReference>
<accession>A0A1Q8Q3U2</accession>
<organism evidence="5 6">
    <name type="scientific">Domibacillus antri</name>
    <dbReference type="NCBI Taxonomy" id="1714264"/>
    <lineage>
        <taxon>Bacteria</taxon>
        <taxon>Bacillati</taxon>
        <taxon>Bacillota</taxon>
        <taxon>Bacilli</taxon>
        <taxon>Bacillales</taxon>
        <taxon>Bacillaceae</taxon>
        <taxon>Domibacillus</taxon>
    </lineage>
</organism>
<dbReference type="EC" id="4.2.1.33" evidence="3"/>
<dbReference type="InterPro" id="IPR050075">
    <property type="entry name" value="LeuD"/>
</dbReference>
<dbReference type="Pfam" id="PF00694">
    <property type="entry name" value="Aconitase_C"/>
    <property type="match status" value="1"/>
</dbReference>
<keyword evidence="3" id="KW-0028">Amino-acid biosynthesis</keyword>
<dbReference type="InterPro" id="IPR015928">
    <property type="entry name" value="Aconitase/3IPM_dehydase_swvl"/>
</dbReference>
<dbReference type="RefSeq" id="WP_075398937.1">
    <property type="nucleotide sequence ID" value="NZ_MSDU01000026.1"/>
</dbReference>
<evidence type="ECO:0000256" key="3">
    <source>
        <dbReference type="HAMAP-Rule" id="MF_01032"/>
    </source>
</evidence>
<comment type="caution">
    <text evidence="5">The sequence shown here is derived from an EMBL/GenBank/DDBJ whole genome shotgun (WGS) entry which is preliminary data.</text>
</comment>
<dbReference type="InterPro" id="IPR000573">
    <property type="entry name" value="AconitaseA/IPMdHydase_ssu_swvl"/>
</dbReference>
<dbReference type="EMBL" id="MSDU01000026">
    <property type="protein sequence ID" value="OLN22010.1"/>
    <property type="molecule type" value="Genomic_DNA"/>
</dbReference>
<dbReference type="GO" id="GO:0009098">
    <property type="term" value="P:L-leucine biosynthetic process"/>
    <property type="evidence" value="ECO:0007669"/>
    <property type="project" value="UniProtKB-UniRule"/>
</dbReference>
<dbReference type="Gene3D" id="3.20.19.10">
    <property type="entry name" value="Aconitase, domain 4"/>
    <property type="match status" value="1"/>
</dbReference>
<comment type="pathway">
    <text evidence="3">Amino-acid biosynthesis; L-leucine biosynthesis; L-leucine from 3-methyl-2-oxobutanoate: step 2/4.</text>
</comment>
<comment type="catalytic activity">
    <reaction evidence="3">
        <text>(2R,3S)-3-isopropylmalate = (2S)-2-isopropylmalate</text>
        <dbReference type="Rhea" id="RHEA:32287"/>
        <dbReference type="ChEBI" id="CHEBI:1178"/>
        <dbReference type="ChEBI" id="CHEBI:35121"/>
        <dbReference type="EC" id="4.2.1.33"/>
    </reaction>
</comment>
<dbReference type="AlphaFoldDB" id="A0A1Q8Q3U2"/>
<dbReference type="HAMAP" id="MF_01032">
    <property type="entry name" value="LeuD_type2"/>
    <property type="match status" value="1"/>
</dbReference>
<name>A0A1Q8Q3U2_9BACI</name>
<dbReference type="SUPFAM" id="SSF52016">
    <property type="entry name" value="LeuD/IlvD-like"/>
    <property type="match status" value="1"/>
</dbReference>
<comment type="subunit">
    <text evidence="3">Heterodimer of LeuC and LeuD.</text>
</comment>
<reference evidence="5 6" key="1">
    <citation type="submission" date="2016-12" db="EMBL/GenBank/DDBJ databases">
        <title>Domibacillus antri genome sequencing.</title>
        <authorList>
            <person name="Verma A."/>
            <person name="Krishnamurthi S."/>
        </authorList>
    </citation>
    <scope>NUCLEOTIDE SEQUENCE [LARGE SCALE GENOMIC DNA]</scope>
    <source>
        <strain evidence="5 6">XD80</strain>
    </source>
</reference>
<evidence type="ECO:0000256" key="2">
    <source>
        <dbReference type="ARBA" id="ARBA00023239"/>
    </source>
</evidence>
<dbReference type="Proteomes" id="UP000185568">
    <property type="component" value="Unassembled WGS sequence"/>
</dbReference>
<keyword evidence="2 3" id="KW-0456">Lyase</keyword>
<dbReference type="PANTHER" id="PTHR43345">
    <property type="entry name" value="3-ISOPROPYLMALATE DEHYDRATASE SMALL SUBUNIT 2-RELATED-RELATED"/>
    <property type="match status" value="1"/>
</dbReference>
<evidence type="ECO:0000256" key="1">
    <source>
        <dbReference type="ARBA" id="ARBA00009869"/>
    </source>
</evidence>
<gene>
    <name evidence="3" type="primary">leuD</name>
    <name evidence="5" type="ORF">BTO30_11810</name>
</gene>
<dbReference type="STRING" id="1714264.BTO30_11810"/>
<dbReference type="GO" id="GO:0003861">
    <property type="term" value="F:3-isopropylmalate dehydratase activity"/>
    <property type="evidence" value="ECO:0007669"/>
    <property type="project" value="UniProtKB-UniRule"/>
</dbReference>
<dbReference type="InterPro" id="IPR011827">
    <property type="entry name" value="LeuD_type2/HacB/DmdB"/>
</dbReference>
<comment type="similarity">
    <text evidence="1 3">Belongs to the LeuD family. LeuD type 2 subfamily.</text>
</comment>
<sequence length="165" mass="18299">MSYTIRGRVWKYGDNINTDIISPGQYMSQPVEIQAEHAMEAIDPEFSKKVKPGDILVAGHNFGSGSSRETAQMVLKHQRIGAIIAVSFARIFYRNAINVGLPVVDMKDTSVINEGDEVEVDLLEGRIINHTQGTEYQGTKLPEHLIEMVQLGGLEPYLAKKIKSS</sequence>
<evidence type="ECO:0000313" key="5">
    <source>
        <dbReference type="EMBL" id="OLN22010.1"/>
    </source>
</evidence>
<evidence type="ECO:0000313" key="6">
    <source>
        <dbReference type="Proteomes" id="UP000185568"/>
    </source>
</evidence>
<comment type="function">
    <text evidence="3">Catalyzes the isomerization between 2-isopropylmalate and 3-isopropylmalate, via the formation of 2-isopropylmaleate.</text>
</comment>
<feature type="domain" description="Aconitase A/isopropylmalate dehydratase small subunit swivel" evidence="4">
    <location>
        <begin position="29"/>
        <end position="101"/>
    </location>
</feature>
<dbReference type="PANTHER" id="PTHR43345:SF2">
    <property type="entry name" value="3-ISOPROPYLMALATE DEHYDRATASE SMALL SUBUNIT 1"/>
    <property type="match status" value="1"/>
</dbReference>
<dbReference type="InterPro" id="IPR033940">
    <property type="entry name" value="IPMI_Swivel"/>
</dbReference>
<protein>
    <recommendedName>
        <fullName evidence="3">3-isopropylmalate dehydratase small subunit</fullName>
        <ecNumber evidence="3">4.2.1.33</ecNumber>
    </recommendedName>
    <alternativeName>
        <fullName evidence="3">Alpha-IPM isomerase</fullName>
        <shortName evidence="3">IPMI</shortName>
    </alternativeName>
    <alternativeName>
        <fullName evidence="3">Isopropylmalate isomerase</fullName>
    </alternativeName>
</protein>
<keyword evidence="3" id="KW-0100">Branched-chain amino acid biosynthesis</keyword>
<proteinExistence type="inferred from homology"/>
<dbReference type="OrthoDB" id="9777465at2"/>
<evidence type="ECO:0000259" key="4">
    <source>
        <dbReference type="Pfam" id="PF00694"/>
    </source>
</evidence>
<keyword evidence="3" id="KW-0432">Leucine biosynthesis</keyword>
<dbReference type="NCBIfam" id="TIGR02087">
    <property type="entry name" value="LEUD_arch"/>
    <property type="match status" value="1"/>
</dbReference>
<keyword evidence="6" id="KW-1185">Reference proteome</keyword>